<organism evidence="1 2">
    <name type="scientific">Oceanicoccus sagamiensis</name>
    <dbReference type="NCBI Taxonomy" id="716816"/>
    <lineage>
        <taxon>Bacteria</taxon>
        <taxon>Pseudomonadati</taxon>
        <taxon>Pseudomonadota</taxon>
        <taxon>Gammaproteobacteria</taxon>
        <taxon>Cellvibrionales</taxon>
        <taxon>Spongiibacteraceae</taxon>
        <taxon>Oceanicoccus</taxon>
    </lineage>
</organism>
<dbReference type="AlphaFoldDB" id="A0A1X9NAL6"/>
<proteinExistence type="predicted"/>
<evidence type="ECO:0000313" key="1">
    <source>
        <dbReference type="EMBL" id="ARN74201.1"/>
    </source>
</evidence>
<name>A0A1X9NAL6_9GAMM</name>
<accession>A0A1X9NAL6</accession>
<dbReference type="GO" id="GO:0006270">
    <property type="term" value="P:DNA replication initiation"/>
    <property type="evidence" value="ECO:0007669"/>
    <property type="project" value="InterPro"/>
</dbReference>
<dbReference type="STRING" id="716816.BST96_08755"/>
<gene>
    <name evidence="1" type="ORF">BST96_08755</name>
</gene>
<dbReference type="Proteomes" id="UP000193450">
    <property type="component" value="Chromosome"/>
</dbReference>
<evidence type="ECO:0008006" key="3">
    <source>
        <dbReference type="Google" id="ProtNLM"/>
    </source>
</evidence>
<dbReference type="Pfam" id="PF06992">
    <property type="entry name" value="Phage_lambda_P"/>
    <property type="match status" value="1"/>
</dbReference>
<protein>
    <recommendedName>
        <fullName evidence="3">Replicative helicase inhibitor G39P N-terminal domain-containing protein</fullName>
    </recommendedName>
</protein>
<sequence length="204" mass="23580">MLKENKMTTPPLQTATPTEDHITAINQMFTEFQLAYHNQFHKAFSDDQKIVMAKQLWVKTLCDLSPERIIYGTRKAIKESEYLPTLHTIRKFCDPNPEEFGLPDAHNAYLEACRAATPKIEQNWSHPIVYLAGTASDWFFLGSNSEAKAFPVFKRNYEILVGRLMNGEQLDMPIHKAIPETINQPLSNEERKERLQAMREELDI</sequence>
<reference evidence="1 2" key="1">
    <citation type="submission" date="2016-11" db="EMBL/GenBank/DDBJ databases">
        <title>Trade-off between light-utilization and light-protection in marine flavobacteria.</title>
        <authorList>
            <person name="Kumagai Y."/>
        </authorList>
    </citation>
    <scope>NUCLEOTIDE SEQUENCE [LARGE SCALE GENOMIC DNA]</scope>
    <source>
        <strain evidence="1 2">NBRC 107125</strain>
    </source>
</reference>
<dbReference type="InterPro" id="IPR009731">
    <property type="entry name" value="P-like"/>
</dbReference>
<dbReference type="EMBL" id="CP019343">
    <property type="protein sequence ID" value="ARN74201.1"/>
    <property type="molecule type" value="Genomic_DNA"/>
</dbReference>
<keyword evidence="2" id="KW-1185">Reference proteome</keyword>
<dbReference type="KEGG" id="osg:BST96_08755"/>
<evidence type="ECO:0000313" key="2">
    <source>
        <dbReference type="Proteomes" id="UP000193450"/>
    </source>
</evidence>